<feature type="compositionally biased region" description="Basic and acidic residues" evidence="17">
    <location>
        <begin position="125"/>
        <end position="142"/>
    </location>
</feature>
<evidence type="ECO:0000256" key="2">
    <source>
        <dbReference type="ARBA" id="ARBA00004245"/>
    </source>
</evidence>
<evidence type="ECO:0000256" key="15">
    <source>
        <dbReference type="ARBA" id="ARBA00030419"/>
    </source>
</evidence>
<evidence type="ECO:0000256" key="4">
    <source>
        <dbReference type="ARBA" id="ARBA00022448"/>
    </source>
</evidence>
<evidence type="ECO:0000256" key="11">
    <source>
        <dbReference type="ARBA" id="ARBA00023212"/>
    </source>
</evidence>
<dbReference type="InterPro" id="IPR019747">
    <property type="entry name" value="FERM_CS"/>
</dbReference>
<dbReference type="GO" id="GO:0005516">
    <property type="term" value="F:calmodulin binding"/>
    <property type="evidence" value="ECO:0007669"/>
    <property type="project" value="UniProtKB-KW"/>
</dbReference>
<dbReference type="GO" id="GO:0051301">
    <property type="term" value="P:cell division"/>
    <property type="evidence" value="ECO:0007669"/>
    <property type="project" value="UniProtKB-KW"/>
</dbReference>
<dbReference type="FunFam" id="3.10.20.90:FF:000002">
    <property type="entry name" value="Erythrocyte protein band 4.1-like 3"/>
    <property type="match status" value="1"/>
</dbReference>
<dbReference type="GO" id="GO:0005938">
    <property type="term" value="C:cell cortex"/>
    <property type="evidence" value="ECO:0007669"/>
    <property type="project" value="UniProtKB-SubCell"/>
</dbReference>
<evidence type="ECO:0000313" key="19">
    <source>
        <dbReference type="Ensembl" id="ENSDCDP00010055852.1"/>
    </source>
</evidence>
<evidence type="ECO:0000313" key="20">
    <source>
        <dbReference type="Proteomes" id="UP000694580"/>
    </source>
</evidence>
<feature type="compositionally biased region" description="Basic and acidic residues" evidence="17">
    <location>
        <begin position="181"/>
        <end position="191"/>
    </location>
</feature>
<dbReference type="Gene3D" id="1.20.80.10">
    <property type="match status" value="1"/>
</dbReference>
<dbReference type="Pfam" id="PF05902">
    <property type="entry name" value="4_1_CTD"/>
    <property type="match status" value="1"/>
</dbReference>
<feature type="region of interest" description="Disordered" evidence="17">
    <location>
        <begin position="1"/>
        <end position="195"/>
    </location>
</feature>
<dbReference type="GO" id="GO:0003779">
    <property type="term" value="F:actin binding"/>
    <property type="evidence" value="ECO:0007669"/>
    <property type="project" value="UniProtKB-KW"/>
</dbReference>
<keyword evidence="8" id="KW-0498">Mitosis</keyword>
<evidence type="ECO:0000256" key="9">
    <source>
        <dbReference type="ARBA" id="ARBA00022860"/>
    </source>
</evidence>
<dbReference type="PANTHER" id="PTHR23280:SF12">
    <property type="entry name" value="PROTEIN 4.1"/>
    <property type="match status" value="1"/>
</dbReference>
<dbReference type="PRINTS" id="PR00661">
    <property type="entry name" value="ERMFAMILY"/>
</dbReference>
<evidence type="ECO:0000256" key="17">
    <source>
        <dbReference type="SAM" id="MobiDB-lite"/>
    </source>
</evidence>
<dbReference type="InterPro" id="IPR018979">
    <property type="entry name" value="FERM_N"/>
</dbReference>
<dbReference type="PIRSF" id="PIRSF002304">
    <property type="entry name" value="Membrane_skeletal_4_1"/>
    <property type="match status" value="1"/>
</dbReference>
<dbReference type="InterPro" id="IPR019749">
    <property type="entry name" value="Band_41_domain"/>
</dbReference>
<dbReference type="Gene3D" id="3.10.20.90">
    <property type="entry name" value="Phosphatidylinositol 3-kinase Catalytic Subunit, Chain A, domain 1"/>
    <property type="match status" value="1"/>
</dbReference>
<accession>A0AAY4EE06</accession>
<dbReference type="InterPro" id="IPR014847">
    <property type="entry name" value="FA"/>
</dbReference>
<dbReference type="InterPro" id="IPR018980">
    <property type="entry name" value="FERM_PH-like_C"/>
</dbReference>
<dbReference type="CDD" id="cd13184">
    <property type="entry name" value="FERM_C_4_1_family"/>
    <property type="match status" value="1"/>
</dbReference>
<dbReference type="GO" id="GO:0005856">
    <property type="term" value="C:cytoskeleton"/>
    <property type="evidence" value="ECO:0007669"/>
    <property type="project" value="UniProtKB-SubCell"/>
</dbReference>
<evidence type="ECO:0000256" key="6">
    <source>
        <dbReference type="ARBA" id="ARBA00022553"/>
    </source>
</evidence>
<dbReference type="PROSITE" id="PS00660">
    <property type="entry name" value="FERM_1"/>
    <property type="match status" value="1"/>
</dbReference>
<dbReference type="SUPFAM" id="SSF50729">
    <property type="entry name" value="PH domain-like"/>
    <property type="match status" value="1"/>
</dbReference>
<dbReference type="Pfam" id="PF08736">
    <property type="entry name" value="FA"/>
    <property type="match status" value="1"/>
</dbReference>
<keyword evidence="6" id="KW-0597">Phosphoprotein</keyword>
<dbReference type="CDD" id="cd14473">
    <property type="entry name" value="FERM_B-lobe"/>
    <property type="match status" value="1"/>
</dbReference>
<name>A0AAY4EE06_9TELE</name>
<feature type="compositionally biased region" description="Low complexity" evidence="17">
    <location>
        <begin position="56"/>
        <end position="66"/>
    </location>
</feature>
<dbReference type="GO" id="GO:0005886">
    <property type="term" value="C:plasma membrane"/>
    <property type="evidence" value="ECO:0007669"/>
    <property type="project" value="TreeGrafter"/>
</dbReference>
<dbReference type="InterPro" id="IPR008379">
    <property type="entry name" value="Band_4.1_C"/>
</dbReference>
<dbReference type="PRINTS" id="PR00935">
    <property type="entry name" value="BAND41"/>
</dbReference>
<feature type="compositionally biased region" description="Basic and acidic residues" evidence="17">
    <location>
        <begin position="80"/>
        <end position="91"/>
    </location>
</feature>
<evidence type="ECO:0000256" key="13">
    <source>
        <dbReference type="ARBA" id="ARBA00023306"/>
    </source>
</evidence>
<dbReference type="Ensembl" id="ENSDCDT00010066457.1">
    <property type="protein sequence ID" value="ENSDCDP00010055852.1"/>
    <property type="gene ID" value="ENSDCDG00010031248.1"/>
</dbReference>
<evidence type="ECO:0000256" key="5">
    <source>
        <dbReference type="ARBA" id="ARBA00022490"/>
    </source>
</evidence>
<keyword evidence="20" id="KW-1185">Reference proteome</keyword>
<dbReference type="Pfam" id="PF00373">
    <property type="entry name" value="FERM_M"/>
    <property type="match status" value="1"/>
</dbReference>
<comment type="subcellular location">
    <subcellularLocation>
        <location evidence="3">Cytoplasm</location>
        <location evidence="3">Cell cortex</location>
    </subcellularLocation>
    <subcellularLocation>
        <location evidence="2">Cytoplasm</location>
        <location evidence="2">Cytoskeleton</location>
    </subcellularLocation>
    <subcellularLocation>
        <location evidence="1">Nucleus</location>
    </subcellularLocation>
</comment>
<reference evidence="19" key="2">
    <citation type="submission" date="2025-08" db="UniProtKB">
        <authorList>
            <consortium name="Ensembl"/>
        </authorList>
    </citation>
    <scope>IDENTIFICATION</scope>
</reference>
<dbReference type="Gene3D" id="2.30.29.30">
    <property type="entry name" value="Pleckstrin-homology domain (PH domain)/Phosphotyrosine-binding domain (PTB)"/>
    <property type="match status" value="1"/>
</dbReference>
<dbReference type="GO" id="GO:0005198">
    <property type="term" value="F:structural molecule activity"/>
    <property type="evidence" value="ECO:0007669"/>
    <property type="project" value="InterPro"/>
</dbReference>
<dbReference type="SUPFAM" id="SSF47031">
    <property type="entry name" value="Second domain of FERM"/>
    <property type="match status" value="1"/>
</dbReference>
<feature type="compositionally biased region" description="Acidic residues" evidence="17">
    <location>
        <begin position="149"/>
        <end position="180"/>
    </location>
</feature>
<dbReference type="PROSITE" id="PS50057">
    <property type="entry name" value="FERM_3"/>
    <property type="match status" value="1"/>
</dbReference>
<dbReference type="InterPro" id="IPR035963">
    <property type="entry name" value="FERM_2"/>
</dbReference>
<evidence type="ECO:0000256" key="3">
    <source>
        <dbReference type="ARBA" id="ARBA00004544"/>
    </source>
</evidence>
<keyword evidence="4" id="KW-0813">Transport</keyword>
<dbReference type="InterPro" id="IPR014352">
    <property type="entry name" value="FERM/acyl-CoA-bd_prot_sf"/>
</dbReference>
<dbReference type="PROSITE" id="PS00661">
    <property type="entry name" value="FERM_2"/>
    <property type="match status" value="1"/>
</dbReference>
<evidence type="ECO:0000256" key="10">
    <source>
        <dbReference type="ARBA" id="ARBA00023203"/>
    </source>
</evidence>
<dbReference type="InterPro" id="IPR019748">
    <property type="entry name" value="FERM_central"/>
</dbReference>
<keyword evidence="13" id="KW-0131">Cell cycle</keyword>
<reference evidence="19 20" key="1">
    <citation type="submission" date="2020-06" db="EMBL/GenBank/DDBJ databases">
        <authorList>
            <consortium name="Wellcome Sanger Institute Data Sharing"/>
        </authorList>
    </citation>
    <scope>NUCLEOTIDE SEQUENCE [LARGE SCALE GENOMIC DNA]</scope>
</reference>
<dbReference type="FunFam" id="2.30.29.30:FF:000001">
    <property type="entry name" value="Erythrocyte membrane protein band 4.1"/>
    <property type="match status" value="1"/>
</dbReference>
<dbReference type="GO" id="GO:0005634">
    <property type="term" value="C:nucleus"/>
    <property type="evidence" value="ECO:0007669"/>
    <property type="project" value="UniProtKB-SubCell"/>
</dbReference>
<dbReference type="SMART" id="SM00295">
    <property type="entry name" value="B41"/>
    <property type="match status" value="1"/>
</dbReference>
<reference evidence="19" key="3">
    <citation type="submission" date="2025-09" db="UniProtKB">
        <authorList>
            <consortium name="Ensembl"/>
        </authorList>
    </citation>
    <scope>IDENTIFICATION</scope>
</reference>
<dbReference type="FunFam" id="1.20.80.10:FF:000001">
    <property type="entry name" value="Erythrocyte membrane protein band 4.1"/>
    <property type="match status" value="1"/>
</dbReference>
<sequence>MTTDEAESQQKRACQQQEEAAPDPGPSDPRDGSPGASSRPPEDEQQLKPRTRTSAGRGLSRLFSSFLKRRSQCSEGEGADTERAREKDEPKAPIADPEPELRIEGDAALDLHSLSSAEIQPVQVEPKEEPSAERDVEAEGGKSKGTAGEDGELEKDEQAEGEVAVEGEGCGEENGVEEEEKEKTAKDEVKPPRAQRRPKIMHCRVTLLDDALYECELDKHAKGQDLFTKVCDHLNLLERDYYGLVISDLPTAKTWLDVTKEIRRQVQGTNYDFHFNVKFYPPDPAQLSEDITRYYLCLQLRKDILGGRLPCSFVTLALLGSYALQSELGEYDPEVHGSDYAKELRLAAGQSRELEDKMVELHRTYRAMTPAQADMMFLENAKKLAMYGVDLHQAKDLDGVDIMLGVCSSGLMVYKDKLRINRFPWPKVLKVSYKRSSFFIKIRPSELEHYESTIGFKLPNYKAAKKLWKVCVEHHTFFRLTSTEAATTPRKFLALGSKFRYSGRTQAQTRQASSMIDRPAPLFQRSASKRASRSLDGGRASPTVFVCLYDRCVAGRTAGKGESPLVKTETFTVSDVTNSLRGEIAAKEVPLMHTETKTITYESTQPDAVAEKDAGMLLTAQTITSETVSTTTTTQITKTVKGGISETRIEKRIVITGDTEIDHDKALAQAIREAKEQHPDMSVTKVVVHQETEITPK</sequence>
<dbReference type="Pfam" id="PF09380">
    <property type="entry name" value="FERM_C"/>
    <property type="match status" value="1"/>
</dbReference>
<gene>
    <name evidence="19" type="primary">epb41a</name>
</gene>
<protein>
    <recommendedName>
        <fullName evidence="14">Protein 4.1</fullName>
    </recommendedName>
    <alternativeName>
        <fullName evidence="15">Band 4.1</fullName>
    </alternativeName>
    <alternativeName>
        <fullName evidence="16">Erythrocyte membrane protein band 4.1</fullName>
    </alternativeName>
</protein>
<dbReference type="InterPro" id="IPR000299">
    <property type="entry name" value="FERM_domain"/>
</dbReference>
<dbReference type="InterPro" id="IPR011993">
    <property type="entry name" value="PH-like_dom_sf"/>
</dbReference>
<feature type="domain" description="FERM" evidence="18">
    <location>
        <begin position="201"/>
        <end position="482"/>
    </location>
</feature>
<dbReference type="SMART" id="SM01196">
    <property type="entry name" value="FERM_C"/>
    <property type="match status" value="1"/>
</dbReference>
<dbReference type="InterPro" id="IPR029071">
    <property type="entry name" value="Ubiquitin-like_domsf"/>
</dbReference>
<keyword evidence="12" id="KW-0539">Nucleus</keyword>
<organism evidence="19 20">
    <name type="scientific">Denticeps clupeoides</name>
    <name type="common">denticle herring</name>
    <dbReference type="NCBI Taxonomy" id="299321"/>
    <lineage>
        <taxon>Eukaryota</taxon>
        <taxon>Metazoa</taxon>
        <taxon>Chordata</taxon>
        <taxon>Craniata</taxon>
        <taxon>Vertebrata</taxon>
        <taxon>Euteleostomi</taxon>
        <taxon>Actinopterygii</taxon>
        <taxon>Neopterygii</taxon>
        <taxon>Teleostei</taxon>
        <taxon>Clupei</taxon>
        <taxon>Clupeiformes</taxon>
        <taxon>Denticipitoidei</taxon>
        <taxon>Denticipitidae</taxon>
        <taxon>Denticeps</taxon>
    </lineage>
</organism>
<keyword evidence="11" id="KW-0206">Cytoskeleton</keyword>
<dbReference type="GO" id="GO:0031032">
    <property type="term" value="P:actomyosin structure organization"/>
    <property type="evidence" value="ECO:0007669"/>
    <property type="project" value="TreeGrafter"/>
</dbReference>
<keyword evidence="7" id="KW-0132">Cell division</keyword>
<evidence type="ECO:0000256" key="14">
    <source>
        <dbReference type="ARBA" id="ARBA00023658"/>
    </source>
</evidence>
<evidence type="ECO:0000256" key="16">
    <source>
        <dbReference type="ARBA" id="ARBA00032586"/>
    </source>
</evidence>
<dbReference type="SUPFAM" id="SSF54236">
    <property type="entry name" value="Ubiquitin-like"/>
    <property type="match status" value="1"/>
</dbReference>
<dbReference type="SMART" id="SM01195">
    <property type="entry name" value="FA"/>
    <property type="match status" value="1"/>
</dbReference>
<proteinExistence type="predicted"/>
<keyword evidence="10" id="KW-0009">Actin-binding</keyword>
<dbReference type="InterPro" id="IPR000798">
    <property type="entry name" value="Ez/rad/moesin-like"/>
</dbReference>
<evidence type="ECO:0000256" key="7">
    <source>
        <dbReference type="ARBA" id="ARBA00022618"/>
    </source>
</evidence>
<dbReference type="Proteomes" id="UP000694580">
    <property type="component" value="Chromosome 20"/>
</dbReference>
<dbReference type="Pfam" id="PF09379">
    <property type="entry name" value="FERM_N"/>
    <property type="match status" value="1"/>
</dbReference>
<keyword evidence="5" id="KW-0963">Cytoplasm</keyword>
<evidence type="ECO:0000256" key="8">
    <source>
        <dbReference type="ARBA" id="ARBA00022776"/>
    </source>
</evidence>
<dbReference type="PANTHER" id="PTHR23280">
    <property type="entry name" value="4.1 G PROTEIN"/>
    <property type="match status" value="1"/>
</dbReference>
<dbReference type="AlphaFoldDB" id="A0AAY4EE06"/>
<evidence type="ECO:0000256" key="1">
    <source>
        <dbReference type="ARBA" id="ARBA00004123"/>
    </source>
</evidence>
<evidence type="ECO:0000256" key="12">
    <source>
        <dbReference type="ARBA" id="ARBA00023242"/>
    </source>
</evidence>
<dbReference type="GeneTree" id="ENSGT00940000157833"/>
<keyword evidence="9" id="KW-0112">Calmodulin-binding</keyword>
<evidence type="ECO:0000259" key="18">
    <source>
        <dbReference type="PROSITE" id="PS50057"/>
    </source>
</evidence>